<dbReference type="InterPro" id="IPR036866">
    <property type="entry name" value="RibonucZ/Hydroxyglut_hydro"/>
</dbReference>
<dbReference type="OrthoDB" id="2373347at2"/>
<organism evidence="2 3">
    <name type="scientific">Flaviaesturariibacter flavus</name>
    <dbReference type="NCBI Taxonomy" id="2502780"/>
    <lineage>
        <taxon>Bacteria</taxon>
        <taxon>Pseudomonadati</taxon>
        <taxon>Bacteroidota</taxon>
        <taxon>Chitinophagia</taxon>
        <taxon>Chitinophagales</taxon>
        <taxon>Chitinophagaceae</taxon>
        <taxon>Flaviaestuariibacter</taxon>
    </lineage>
</organism>
<feature type="domain" description="Metallo-beta-lactamase" evidence="1">
    <location>
        <begin position="75"/>
        <end position="228"/>
    </location>
</feature>
<dbReference type="PANTHER" id="PTHR36839:SF1">
    <property type="entry name" value="METALLO-BETA-LACTAMASE FAMILY PROTEIN (AFU_ORTHOLOGUE AFUA_5G12770)"/>
    <property type="match status" value="1"/>
</dbReference>
<dbReference type="PANTHER" id="PTHR36839">
    <property type="entry name" value="METALLO-BETA-LACTAMASE FAMILY PROTEIN (AFU_ORTHOLOGUE AFUA_5G12770)"/>
    <property type="match status" value="1"/>
</dbReference>
<dbReference type="Pfam" id="PF00753">
    <property type="entry name" value="Lactamase_B"/>
    <property type="match status" value="1"/>
</dbReference>
<sequence>MTHTHFICNTCGCQYEAAALAPATCIICADDRQYVGPGGQRWTTLAAVNAQHRNVFELVAPDVFAIYTTPNFGINQRAHLICTPQGNVLWDCITNLDASTKAIIDKLGGIGAIALSHPHYFSTIIEWSEAFDAPVYVNEKDAGWLTRTGPRVSTWREREQLAEGMTLIECGGHFPGASVLHWARGKGILFSGDTIQVAPNRSTVSFMYSYPNMIPLPKREIERILSAVAPFDYEEIYGAFGLYIREDAKGAVRRSAARYVEALS</sequence>
<dbReference type="AlphaFoldDB" id="A0A4R1B2Z5"/>
<dbReference type="EMBL" id="SJZI01000050">
    <property type="protein sequence ID" value="TCJ12442.1"/>
    <property type="molecule type" value="Genomic_DNA"/>
</dbReference>
<proteinExistence type="predicted"/>
<dbReference type="GO" id="GO:0016787">
    <property type="term" value="F:hydrolase activity"/>
    <property type="evidence" value="ECO:0007669"/>
    <property type="project" value="UniProtKB-KW"/>
</dbReference>
<dbReference type="SUPFAM" id="SSF56281">
    <property type="entry name" value="Metallo-hydrolase/oxidoreductase"/>
    <property type="match status" value="1"/>
</dbReference>
<protein>
    <submittedName>
        <fullName evidence="2">MBL fold metallo-hydrolase</fullName>
    </submittedName>
</protein>
<dbReference type="RefSeq" id="WP_131450201.1">
    <property type="nucleotide sequence ID" value="NZ_SJZI01000050.1"/>
</dbReference>
<dbReference type="Gene3D" id="3.60.15.10">
    <property type="entry name" value="Ribonuclease Z/Hydroxyacylglutathione hydrolase-like"/>
    <property type="match status" value="1"/>
</dbReference>
<keyword evidence="2" id="KW-0378">Hydrolase</keyword>
<dbReference type="Proteomes" id="UP000295334">
    <property type="component" value="Unassembled WGS sequence"/>
</dbReference>
<evidence type="ECO:0000313" key="3">
    <source>
        <dbReference type="Proteomes" id="UP000295334"/>
    </source>
</evidence>
<reference evidence="2 3" key="1">
    <citation type="submission" date="2019-03" db="EMBL/GenBank/DDBJ databases">
        <authorList>
            <person name="Kim M.K.M."/>
        </authorList>
    </citation>
    <scope>NUCLEOTIDE SEQUENCE [LARGE SCALE GENOMIC DNA]</scope>
    <source>
        <strain evidence="2 3">17J68-12</strain>
    </source>
</reference>
<evidence type="ECO:0000259" key="1">
    <source>
        <dbReference type="SMART" id="SM00849"/>
    </source>
</evidence>
<evidence type="ECO:0000313" key="2">
    <source>
        <dbReference type="EMBL" id="TCJ12442.1"/>
    </source>
</evidence>
<keyword evidence="3" id="KW-1185">Reference proteome</keyword>
<dbReference type="SMART" id="SM00849">
    <property type="entry name" value="Lactamase_B"/>
    <property type="match status" value="1"/>
</dbReference>
<dbReference type="InterPro" id="IPR001279">
    <property type="entry name" value="Metallo-B-lactamas"/>
</dbReference>
<accession>A0A4R1B2Z5</accession>
<name>A0A4R1B2Z5_9BACT</name>
<gene>
    <name evidence="2" type="ORF">EPD60_14290</name>
</gene>
<comment type="caution">
    <text evidence="2">The sequence shown here is derived from an EMBL/GenBank/DDBJ whole genome shotgun (WGS) entry which is preliminary data.</text>
</comment>